<name>A0A0B2PH08_GLYSO</name>
<feature type="non-terminal residue" evidence="1">
    <location>
        <position position="1"/>
    </location>
</feature>
<organism evidence="1">
    <name type="scientific">Glycine soja</name>
    <name type="common">Wild soybean</name>
    <dbReference type="NCBI Taxonomy" id="3848"/>
    <lineage>
        <taxon>Eukaryota</taxon>
        <taxon>Viridiplantae</taxon>
        <taxon>Streptophyta</taxon>
        <taxon>Embryophyta</taxon>
        <taxon>Tracheophyta</taxon>
        <taxon>Spermatophyta</taxon>
        <taxon>Magnoliopsida</taxon>
        <taxon>eudicotyledons</taxon>
        <taxon>Gunneridae</taxon>
        <taxon>Pentapetalae</taxon>
        <taxon>rosids</taxon>
        <taxon>fabids</taxon>
        <taxon>Fabales</taxon>
        <taxon>Fabaceae</taxon>
        <taxon>Papilionoideae</taxon>
        <taxon>50 kb inversion clade</taxon>
        <taxon>NPAAA clade</taxon>
        <taxon>indigoferoid/millettioid clade</taxon>
        <taxon>Phaseoleae</taxon>
        <taxon>Glycine</taxon>
        <taxon>Glycine subgen. Soja</taxon>
    </lineage>
</organism>
<evidence type="ECO:0000313" key="1">
    <source>
        <dbReference type="EMBL" id="KHN06883.1"/>
    </source>
</evidence>
<reference evidence="1" key="1">
    <citation type="submission" date="2014-07" db="EMBL/GenBank/DDBJ databases">
        <title>Identification of a novel salt tolerance gene in wild soybean by whole-genome sequencing.</title>
        <authorList>
            <person name="Lam H.-M."/>
            <person name="Qi X."/>
            <person name="Li M.-W."/>
            <person name="Liu X."/>
            <person name="Xie M."/>
            <person name="Ni M."/>
            <person name="Xu X."/>
        </authorList>
    </citation>
    <scope>NUCLEOTIDE SEQUENCE [LARGE SCALE GENOMIC DNA]</scope>
    <source>
        <tissue evidence="1">Root</tissue>
    </source>
</reference>
<gene>
    <name evidence="1" type="ORF">glysoja_048270</name>
</gene>
<feature type="non-terminal residue" evidence="1">
    <location>
        <position position="131"/>
    </location>
</feature>
<sequence>LLGKWEWNLMHHKGELWAKVLDSKYGGWRGLPEVDRTGHKSIWWRDLQKVLFSTNSGQLIQKGFKWKVGSGDHIKFWEDKWTGEEESLAEKYPRLYSISLQQHKLIKSMGMYQDMGWEWNFTWRRALFDNE</sequence>
<accession>A0A0B2PH08</accession>
<dbReference type="EMBL" id="KN667404">
    <property type="protein sequence ID" value="KHN06883.1"/>
    <property type="molecule type" value="Genomic_DNA"/>
</dbReference>
<dbReference type="PANTHER" id="PTHR36617">
    <property type="entry name" value="PROTEIN, PUTATIVE-RELATED"/>
    <property type="match status" value="1"/>
</dbReference>
<dbReference type="AlphaFoldDB" id="A0A0B2PH08"/>
<proteinExistence type="predicted"/>
<dbReference type="Proteomes" id="UP000053555">
    <property type="component" value="Unassembled WGS sequence"/>
</dbReference>
<dbReference type="PANTHER" id="PTHR36617:SF11">
    <property type="entry name" value="PROTEIN, PUTATIVE-RELATED"/>
    <property type="match status" value="1"/>
</dbReference>
<protein>
    <submittedName>
        <fullName evidence="1">Uncharacterized protein</fullName>
    </submittedName>
</protein>